<dbReference type="AlphaFoldDB" id="A0A8X6U479"/>
<accession>A0A8X6U479</accession>
<organism evidence="1 2">
    <name type="scientific">Nephila pilipes</name>
    <name type="common">Giant wood spider</name>
    <name type="synonym">Nephila maculata</name>
    <dbReference type="NCBI Taxonomy" id="299642"/>
    <lineage>
        <taxon>Eukaryota</taxon>
        <taxon>Metazoa</taxon>
        <taxon>Ecdysozoa</taxon>
        <taxon>Arthropoda</taxon>
        <taxon>Chelicerata</taxon>
        <taxon>Arachnida</taxon>
        <taxon>Araneae</taxon>
        <taxon>Araneomorphae</taxon>
        <taxon>Entelegynae</taxon>
        <taxon>Araneoidea</taxon>
        <taxon>Nephilidae</taxon>
        <taxon>Nephila</taxon>
    </lineage>
</organism>
<dbReference type="Proteomes" id="UP000887013">
    <property type="component" value="Unassembled WGS sequence"/>
</dbReference>
<evidence type="ECO:0000313" key="1">
    <source>
        <dbReference type="EMBL" id="GFT78730.1"/>
    </source>
</evidence>
<gene>
    <name evidence="1" type="ORF">NPIL_189791</name>
</gene>
<proteinExistence type="predicted"/>
<comment type="caution">
    <text evidence="1">The sequence shown here is derived from an EMBL/GenBank/DDBJ whole genome shotgun (WGS) entry which is preliminary data.</text>
</comment>
<name>A0A8X6U479_NEPPI</name>
<evidence type="ECO:0000313" key="2">
    <source>
        <dbReference type="Proteomes" id="UP000887013"/>
    </source>
</evidence>
<protein>
    <submittedName>
        <fullName evidence="1">Uncharacterized protein</fullName>
    </submittedName>
</protein>
<dbReference type="EMBL" id="BMAW01022659">
    <property type="protein sequence ID" value="GFT78730.1"/>
    <property type="molecule type" value="Genomic_DNA"/>
</dbReference>
<sequence length="95" mass="10943">MHLGNGRGGPIVCLSFLFKNRDLLNDSDPCIPRHASGTDESALYTGAGGMQQTSLVMIDWRDRDWNRKREEQTIFFSWISLLICAIVRTERQRWS</sequence>
<keyword evidence="2" id="KW-1185">Reference proteome</keyword>
<reference evidence="1" key="1">
    <citation type="submission" date="2020-08" db="EMBL/GenBank/DDBJ databases">
        <title>Multicomponent nature underlies the extraordinary mechanical properties of spider dragline silk.</title>
        <authorList>
            <person name="Kono N."/>
            <person name="Nakamura H."/>
            <person name="Mori M."/>
            <person name="Yoshida Y."/>
            <person name="Ohtoshi R."/>
            <person name="Malay A.D."/>
            <person name="Moran D.A.P."/>
            <person name="Tomita M."/>
            <person name="Numata K."/>
            <person name="Arakawa K."/>
        </authorList>
    </citation>
    <scope>NUCLEOTIDE SEQUENCE</scope>
</reference>